<organism evidence="1 2">
    <name type="scientific">Cuscuta epithymum</name>
    <dbReference type="NCBI Taxonomy" id="186058"/>
    <lineage>
        <taxon>Eukaryota</taxon>
        <taxon>Viridiplantae</taxon>
        <taxon>Streptophyta</taxon>
        <taxon>Embryophyta</taxon>
        <taxon>Tracheophyta</taxon>
        <taxon>Spermatophyta</taxon>
        <taxon>Magnoliopsida</taxon>
        <taxon>eudicotyledons</taxon>
        <taxon>Gunneridae</taxon>
        <taxon>Pentapetalae</taxon>
        <taxon>asterids</taxon>
        <taxon>lamiids</taxon>
        <taxon>Solanales</taxon>
        <taxon>Convolvulaceae</taxon>
        <taxon>Cuscuteae</taxon>
        <taxon>Cuscuta</taxon>
        <taxon>Cuscuta subgen. Cuscuta</taxon>
    </lineage>
</organism>
<proteinExistence type="predicted"/>
<dbReference type="AlphaFoldDB" id="A0AAV0D0I8"/>
<dbReference type="EMBL" id="CAMAPF010000062">
    <property type="protein sequence ID" value="CAH9089986.1"/>
    <property type="molecule type" value="Genomic_DNA"/>
</dbReference>
<evidence type="ECO:0000313" key="2">
    <source>
        <dbReference type="Proteomes" id="UP001152523"/>
    </source>
</evidence>
<sequence length="161" mass="17375">MASLSTVLYLPPSHGRHDSLRASLRAGSGNNIKPHKVVITGKRKLLVLAAAAGGGDPNEVKPHEVITVVNPLLVRTAAVLEQPIRMTMTMILALSMTLAIVQTLRESSSTLMKLVGNAIEYFLLLQKKGFLCQEIYLKALTGIKPMSTFDASPSVAVREEV</sequence>
<name>A0AAV0D0I8_9ASTE</name>
<comment type="caution">
    <text evidence="1">The sequence shown here is derived from an EMBL/GenBank/DDBJ whole genome shotgun (WGS) entry which is preliminary data.</text>
</comment>
<reference evidence="1" key="1">
    <citation type="submission" date="2022-07" db="EMBL/GenBank/DDBJ databases">
        <authorList>
            <person name="Macas J."/>
            <person name="Novak P."/>
            <person name="Neumann P."/>
        </authorList>
    </citation>
    <scope>NUCLEOTIDE SEQUENCE</scope>
</reference>
<dbReference type="Proteomes" id="UP001152523">
    <property type="component" value="Unassembled WGS sequence"/>
</dbReference>
<evidence type="ECO:0000313" key="1">
    <source>
        <dbReference type="EMBL" id="CAH9089986.1"/>
    </source>
</evidence>
<accession>A0AAV0D0I8</accession>
<protein>
    <submittedName>
        <fullName evidence="1">Uncharacterized protein</fullName>
    </submittedName>
</protein>
<gene>
    <name evidence="1" type="ORF">CEPIT_LOCUS11089</name>
</gene>
<keyword evidence="2" id="KW-1185">Reference proteome</keyword>